<keyword evidence="7" id="KW-0378">Hydrolase</keyword>
<dbReference type="CDD" id="cd13934">
    <property type="entry name" value="RNase_H_Dikarya_like"/>
    <property type="match status" value="1"/>
</dbReference>
<evidence type="ECO:0000313" key="10">
    <source>
        <dbReference type="Proteomes" id="UP000799118"/>
    </source>
</evidence>
<dbReference type="InterPro" id="IPR012337">
    <property type="entry name" value="RNaseH-like_sf"/>
</dbReference>
<sequence length="210" mass="23714">MTTTINRRFTPGSASFTAKTNEWPGCVPDTRWISEQGGIRSVLMYTDGAAPNNGQLGVRAGCGIILFPGHHLSFALERIPGKPITSNRAELRAPCVALKLRHWKGEGFKRVVIATDSEYVVRGISEYIFNWKQNGWRNSRGHPVANKDLWLMLLEYVEDYEKQGTQVQFCLIPREQNQAADLAARKGAEMPQNETQFRQIIHMPSILMDL</sequence>
<dbReference type="SUPFAM" id="SSF53098">
    <property type="entry name" value="Ribonuclease H-like"/>
    <property type="match status" value="1"/>
</dbReference>
<keyword evidence="4" id="KW-0540">Nuclease</keyword>
<organism evidence="9 10">
    <name type="scientific">Gymnopus androsaceus JB14</name>
    <dbReference type="NCBI Taxonomy" id="1447944"/>
    <lineage>
        <taxon>Eukaryota</taxon>
        <taxon>Fungi</taxon>
        <taxon>Dikarya</taxon>
        <taxon>Basidiomycota</taxon>
        <taxon>Agaricomycotina</taxon>
        <taxon>Agaricomycetes</taxon>
        <taxon>Agaricomycetidae</taxon>
        <taxon>Agaricales</taxon>
        <taxon>Marasmiineae</taxon>
        <taxon>Omphalotaceae</taxon>
        <taxon>Gymnopus</taxon>
    </lineage>
</organism>
<evidence type="ECO:0000259" key="8">
    <source>
        <dbReference type="PROSITE" id="PS50879"/>
    </source>
</evidence>
<dbReference type="GO" id="GO:0043137">
    <property type="term" value="P:DNA replication, removal of RNA primer"/>
    <property type="evidence" value="ECO:0007669"/>
    <property type="project" value="TreeGrafter"/>
</dbReference>
<feature type="domain" description="RNase H type-1" evidence="8">
    <location>
        <begin position="38"/>
        <end position="189"/>
    </location>
</feature>
<reference evidence="9" key="1">
    <citation type="journal article" date="2019" name="Environ. Microbiol.">
        <title>Fungal ecological strategies reflected in gene transcription - a case study of two litter decomposers.</title>
        <authorList>
            <person name="Barbi F."/>
            <person name="Kohler A."/>
            <person name="Barry K."/>
            <person name="Baskaran P."/>
            <person name="Daum C."/>
            <person name="Fauchery L."/>
            <person name="Ihrmark K."/>
            <person name="Kuo A."/>
            <person name="LaButti K."/>
            <person name="Lipzen A."/>
            <person name="Morin E."/>
            <person name="Grigoriev I.V."/>
            <person name="Henrissat B."/>
            <person name="Lindahl B."/>
            <person name="Martin F."/>
        </authorList>
    </citation>
    <scope>NUCLEOTIDE SEQUENCE</scope>
    <source>
        <strain evidence="9">JB14</strain>
    </source>
</reference>
<dbReference type="GO" id="GO:0046872">
    <property type="term" value="F:metal ion binding"/>
    <property type="evidence" value="ECO:0007669"/>
    <property type="project" value="UniProtKB-KW"/>
</dbReference>
<evidence type="ECO:0000256" key="2">
    <source>
        <dbReference type="ARBA" id="ARBA00005300"/>
    </source>
</evidence>
<dbReference type="OrthoDB" id="407198at2759"/>
<keyword evidence="10" id="KW-1185">Reference proteome</keyword>
<keyword evidence="6" id="KW-0255">Endonuclease</keyword>
<evidence type="ECO:0000256" key="5">
    <source>
        <dbReference type="ARBA" id="ARBA00022723"/>
    </source>
</evidence>
<evidence type="ECO:0000256" key="1">
    <source>
        <dbReference type="ARBA" id="ARBA00000077"/>
    </source>
</evidence>
<dbReference type="PANTHER" id="PTHR10642">
    <property type="entry name" value="RIBONUCLEASE H1"/>
    <property type="match status" value="1"/>
</dbReference>
<dbReference type="EMBL" id="ML769599">
    <property type="protein sequence ID" value="KAE9392326.1"/>
    <property type="molecule type" value="Genomic_DNA"/>
</dbReference>
<proteinExistence type="inferred from homology"/>
<dbReference type="PROSITE" id="PS50879">
    <property type="entry name" value="RNASE_H_1"/>
    <property type="match status" value="1"/>
</dbReference>
<dbReference type="PANTHER" id="PTHR10642:SF26">
    <property type="entry name" value="RIBONUCLEASE H1"/>
    <property type="match status" value="1"/>
</dbReference>
<feature type="non-terminal residue" evidence="9">
    <location>
        <position position="1"/>
    </location>
</feature>
<dbReference type="InterPro" id="IPR036397">
    <property type="entry name" value="RNaseH_sf"/>
</dbReference>
<protein>
    <recommendedName>
        <fullName evidence="3">ribonuclease H</fullName>
        <ecNumber evidence="3">3.1.26.4</ecNumber>
    </recommendedName>
</protein>
<dbReference type="Pfam" id="PF00075">
    <property type="entry name" value="RNase_H"/>
    <property type="match status" value="1"/>
</dbReference>
<evidence type="ECO:0000313" key="9">
    <source>
        <dbReference type="EMBL" id="KAE9392326.1"/>
    </source>
</evidence>
<keyword evidence="5" id="KW-0479">Metal-binding</keyword>
<dbReference type="InterPro" id="IPR002156">
    <property type="entry name" value="RNaseH_domain"/>
</dbReference>
<evidence type="ECO:0000256" key="4">
    <source>
        <dbReference type="ARBA" id="ARBA00022722"/>
    </source>
</evidence>
<comment type="catalytic activity">
    <reaction evidence="1">
        <text>Endonucleolytic cleavage to 5'-phosphomonoester.</text>
        <dbReference type="EC" id="3.1.26.4"/>
    </reaction>
</comment>
<evidence type="ECO:0000256" key="3">
    <source>
        <dbReference type="ARBA" id="ARBA00012180"/>
    </source>
</evidence>
<dbReference type="AlphaFoldDB" id="A0A6A4H3H6"/>
<name>A0A6A4H3H6_9AGAR</name>
<dbReference type="EC" id="3.1.26.4" evidence="3"/>
<dbReference type="Gene3D" id="3.30.420.10">
    <property type="entry name" value="Ribonuclease H-like superfamily/Ribonuclease H"/>
    <property type="match status" value="1"/>
</dbReference>
<dbReference type="GO" id="GO:0003676">
    <property type="term" value="F:nucleic acid binding"/>
    <property type="evidence" value="ECO:0007669"/>
    <property type="project" value="InterPro"/>
</dbReference>
<evidence type="ECO:0000256" key="6">
    <source>
        <dbReference type="ARBA" id="ARBA00022759"/>
    </source>
</evidence>
<dbReference type="Proteomes" id="UP000799118">
    <property type="component" value="Unassembled WGS sequence"/>
</dbReference>
<evidence type="ECO:0000256" key="7">
    <source>
        <dbReference type="ARBA" id="ARBA00022801"/>
    </source>
</evidence>
<gene>
    <name evidence="9" type="ORF">BT96DRAFT_864342</name>
</gene>
<dbReference type="InterPro" id="IPR050092">
    <property type="entry name" value="RNase_H"/>
</dbReference>
<comment type="similarity">
    <text evidence="2">Belongs to the RNase H family.</text>
</comment>
<dbReference type="GO" id="GO:0004523">
    <property type="term" value="F:RNA-DNA hybrid ribonuclease activity"/>
    <property type="evidence" value="ECO:0007669"/>
    <property type="project" value="UniProtKB-EC"/>
</dbReference>
<accession>A0A6A4H3H6</accession>